<keyword evidence="3" id="KW-0732">Signal</keyword>
<dbReference type="InterPro" id="IPR026588">
    <property type="entry name" value="Choice_anch_A"/>
</dbReference>
<feature type="compositionally biased region" description="Low complexity" evidence="1">
    <location>
        <begin position="451"/>
        <end position="477"/>
    </location>
</feature>
<evidence type="ECO:0000256" key="3">
    <source>
        <dbReference type="SAM" id="SignalP"/>
    </source>
</evidence>
<feature type="transmembrane region" description="Helical" evidence="2">
    <location>
        <begin position="550"/>
        <end position="568"/>
    </location>
</feature>
<name>A0ABQ4CW56_9ACTN</name>
<evidence type="ECO:0000259" key="4">
    <source>
        <dbReference type="Pfam" id="PF20597"/>
    </source>
</evidence>
<feature type="compositionally biased region" description="Gly residues" evidence="1">
    <location>
        <begin position="424"/>
        <end position="450"/>
    </location>
</feature>
<feature type="signal peptide" evidence="3">
    <location>
        <begin position="1"/>
        <end position="23"/>
    </location>
</feature>
<dbReference type="Proteomes" id="UP000604117">
    <property type="component" value="Unassembled WGS sequence"/>
</dbReference>
<accession>A0ABQ4CW56</accession>
<dbReference type="RefSeq" id="WP_203716373.1">
    <property type="nucleotide sequence ID" value="NZ_BONE01000044.1"/>
</dbReference>
<evidence type="ECO:0000313" key="6">
    <source>
        <dbReference type="Proteomes" id="UP000604117"/>
    </source>
</evidence>
<evidence type="ECO:0000313" key="5">
    <source>
        <dbReference type="EMBL" id="GIF75512.1"/>
    </source>
</evidence>
<comment type="caution">
    <text evidence="5">The sequence shown here is derived from an EMBL/GenBank/DDBJ whole genome shotgun (WGS) entry which is preliminary data.</text>
</comment>
<keyword evidence="2" id="KW-0472">Membrane</keyword>
<reference evidence="5 6" key="1">
    <citation type="submission" date="2021-01" db="EMBL/GenBank/DDBJ databases">
        <title>Whole genome shotgun sequence of Asanoa siamensis NBRC 107932.</title>
        <authorList>
            <person name="Komaki H."/>
            <person name="Tamura T."/>
        </authorList>
    </citation>
    <scope>NUCLEOTIDE SEQUENCE [LARGE SCALE GENOMIC DNA]</scope>
    <source>
        <strain evidence="5 6">NBRC 107932</strain>
    </source>
</reference>
<dbReference type="Pfam" id="PF20597">
    <property type="entry name" value="pAdhesive_15"/>
    <property type="match status" value="1"/>
</dbReference>
<gene>
    <name evidence="5" type="ORF">Asi02nite_50300</name>
</gene>
<feature type="compositionally biased region" description="Low complexity" evidence="1">
    <location>
        <begin position="337"/>
        <end position="356"/>
    </location>
</feature>
<feature type="compositionally biased region" description="Low complexity" evidence="1">
    <location>
        <begin position="379"/>
        <end position="396"/>
    </location>
</feature>
<proteinExistence type="predicted"/>
<feature type="domain" description="Choice-of-anchor A" evidence="4">
    <location>
        <begin position="35"/>
        <end position="296"/>
    </location>
</feature>
<feature type="region of interest" description="Disordered" evidence="1">
    <location>
        <begin position="337"/>
        <end position="530"/>
    </location>
</feature>
<evidence type="ECO:0000256" key="2">
    <source>
        <dbReference type="SAM" id="Phobius"/>
    </source>
</evidence>
<keyword evidence="6" id="KW-1185">Reference proteome</keyword>
<feature type="chain" id="PRO_5046260316" description="Choice-of-anchor A domain-containing protein" evidence="3">
    <location>
        <begin position="24"/>
        <end position="577"/>
    </location>
</feature>
<keyword evidence="2" id="KW-1133">Transmembrane helix</keyword>
<feature type="compositionally biased region" description="Low complexity" evidence="1">
    <location>
        <begin position="493"/>
        <end position="522"/>
    </location>
</feature>
<dbReference type="EMBL" id="BONE01000044">
    <property type="protein sequence ID" value="GIF75512.1"/>
    <property type="molecule type" value="Genomic_DNA"/>
</dbReference>
<sequence length="577" mass="57019">MAATAVGAVAAGASLWMLTPAAATGPVNPVEGGLGFLVLVEGDATLTATESEGPLAVGGDLTFGSAYRIASERNVRVGAGDSPLVIGGRALIGAPPVVDAKVLDADGVIRAEDPPRALPGNKRKASLAAQDAIDFAGVFATFRERSERFGTCTETVTLRNSGGGELARPISTPDTKAYVSLTPNQTNVLNLTGAEFNNLSDLTFNTQPSAATPLLVNVDTAAAYEWRTANFAGISDNQAPFILMNFPNATSLTQVGADTAEGTIYAPKAAFTDVNTANNEGNLVVRRYTHGSAATNGGETHDLAFNTTLRCGAADPMPAASGPARTLPAAAASTVVTPASAPASRPAAARPTASPAGEEPEPLDSKFPWTWPSEPHYLPGAPSASAPVAAEPSRPAGGTTSGQPGSAPAQPGDTAAQPGDAGQPAGGEPAGGEPAGGNPAGGNPSGGDPSGGDPAAGDPAGGDPAAGEQPAAGDDPAVGGEPAGDGGDLPFFPSADPSISASAAASTSASPAATPSGSTEPAVVANYGPLPGQGAAEGGEALNRPSNVRLLIAGLSILVVSTALLLLGRRRKRRHAL</sequence>
<protein>
    <recommendedName>
        <fullName evidence="4">Choice-of-anchor A domain-containing protein</fullName>
    </recommendedName>
</protein>
<evidence type="ECO:0000256" key="1">
    <source>
        <dbReference type="SAM" id="MobiDB-lite"/>
    </source>
</evidence>
<dbReference type="NCBIfam" id="TIGR04215">
    <property type="entry name" value="choice_anch_A"/>
    <property type="match status" value="1"/>
</dbReference>
<keyword evidence="2" id="KW-0812">Transmembrane</keyword>
<organism evidence="5 6">
    <name type="scientific">Asanoa siamensis</name>
    <dbReference type="NCBI Taxonomy" id="926357"/>
    <lineage>
        <taxon>Bacteria</taxon>
        <taxon>Bacillati</taxon>
        <taxon>Actinomycetota</taxon>
        <taxon>Actinomycetes</taxon>
        <taxon>Micromonosporales</taxon>
        <taxon>Micromonosporaceae</taxon>
        <taxon>Asanoa</taxon>
    </lineage>
</organism>